<dbReference type="Proteomes" id="UP000800040">
    <property type="component" value="Unassembled WGS sequence"/>
</dbReference>
<feature type="region of interest" description="Disordered" evidence="2">
    <location>
        <begin position="267"/>
        <end position="339"/>
    </location>
</feature>
<proteinExistence type="predicted"/>
<reference evidence="4" key="1">
    <citation type="submission" date="2020-01" db="EMBL/GenBank/DDBJ databases">
        <authorList>
            <consortium name="DOE Joint Genome Institute"/>
            <person name="Haridas S."/>
            <person name="Albert R."/>
            <person name="Binder M."/>
            <person name="Bloem J."/>
            <person name="Labutti K."/>
            <person name="Salamov A."/>
            <person name="Andreopoulos B."/>
            <person name="Baker S.E."/>
            <person name="Barry K."/>
            <person name="Bills G."/>
            <person name="Bluhm B.H."/>
            <person name="Cannon C."/>
            <person name="Castanera R."/>
            <person name="Culley D.E."/>
            <person name="Daum C."/>
            <person name="Ezra D."/>
            <person name="Gonzalez J.B."/>
            <person name="Henrissat B."/>
            <person name="Kuo A."/>
            <person name="Liang C."/>
            <person name="Lipzen A."/>
            <person name="Lutzoni F."/>
            <person name="Magnuson J."/>
            <person name="Mondo S."/>
            <person name="Nolan M."/>
            <person name="Ohm R."/>
            <person name="Pangilinan J."/>
            <person name="Park H.-J."/>
            <person name="Ramirez L."/>
            <person name="Alfaro M."/>
            <person name="Sun H."/>
            <person name="Tritt A."/>
            <person name="Yoshinaga Y."/>
            <person name="Zwiers L.-H."/>
            <person name="Turgeon B.G."/>
            <person name="Goodwin S.B."/>
            <person name="Spatafora J.W."/>
            <person name="Crous P.W."/>
            <person name="Grigoriev I.V."/>
        </authorList>
    </citation>
    <scope>NUCLEOTIDE SEQUENCE</scope>
    <source>
        <strain evidence="4">P77</strain>
    </source>
</reference>
<dbReference type="AlphaFoldDB" id="A0A6A5KCW8"/>
<accession>A0A6A5KCW8</accession>
<sequence length="503" mass="56465">MSSSESPDAVVIATALDRLELLGPDQYIIALGPDGKQFIATPNGYHTTHLPALLLRDVSTGNIKKIIWVSYGNTPGSWFFACQLRDGACDFQIGPDIPPALRSFIQLLTGSDVLTAALRVQLGDNGSFVAWSKTVWECANVPHLLRAKLCEGSSGSREADGVTQGSLRSGSLDNVQWHADGSFYIKSGERHFWNFTSKLVRSAWSDLWKEQGRDERMRRIIDELAYVAISPHSVSGETFAFIKKQTTDQQAAFIIHFEQEPVHSNLISSTEQSTPNHSHSDTTPNTHAHPEHQNANGPCSGEPPASDQRLQHSSQKKEETVPFQWATSKKTGRPHSQDSWELALKKGEQVRVIRNMGRDWFVVVDKRGGKGWVHGSWLDFGSCKVHVDAKYAYKQFKEDMEKILVAGQLCDFPNMTGYMDACNKPDCEPLKKEASLLGICIHDLLALLEGSGSYSYEWLKEGRNFWHPDRFARFCHPEHADRLKPMAEQMFKMYGVLMDVCRR</sequence>
<dbReference type="InterPro" id="IPR036028">
    <property type="entry name" value="SH3-like_dom_sf"/>
</dbReference>
<evidence type="ECO:0000313" key="5">
    <source>
        <dbReference type="Proteomes" id="UP000800040"/>
    </source>
</evidence>
<feature type="compositionally biased region" description="Polar residues" evidence="2">
    <location>
        <begin position="267"/>
        <end position="286"/>
    </location>
</feature>
<evidence type="ECO:0000259" key="3">
    <source>
        <dbReference type="Pfam" id="PF07653"/>
    </source>
</evidence>
<evidence type="ECO:0000313" key="4">
    <source>
        <dbReference type="EMBL" id="KAF1833646.1"/>
    </source>
</evidence>
<evidence type="ECO:0000256" key="1">
    <source>
        <dbReference type="ARBA" id="ARBA00022443"/>
    </source>
</evidence>
<keyword evidence="1" id="KW-0728">SH3 domain</keyword>
<evidence type="ECO:0000256" key="2">
    <source>
        <dbReference type="SAM" id="MobiDB-lite"/>
    </source>
</evidence>
<protein>
    <recommendedName>
        <fullName evidence="3">SH3 domain-containing protein</fullName>
    </recommendedName>
</protein>
<dbReference type="OrthoDB" id="3797359at2759"/>
<feature type="domain" description="SH3" evidence="3">
    <location>
        <begin position="337"/>
        <end position="378"/>
    </location>
</feature>
<keyword evidence="5" id="KW-1185">Reference proteome</keyword>
<name>A0A6A5KCW8_9PLEO</name>
<dbReference type="Pfam" id="PF07653">
    <property type="entry name" value="SH3_2"/>
    <property type="match status" value="1"/>
</dbReference>
<organism evidence="4 5">
    <name type="scientific">Decorospora gaudefroyi</name>
    <dbReference type="NCBI Taxonomy" id="184978"/>
    <lineage>
        <taxon>Eukaryota</taxon>
        <taxon>Fungi</taxon>
        <taxon>Dikarya</taxon>
        <taxon>Ascomycota</taxon>
        <taxon>Pezizomycotina</taxon>
        <taxon>Dothideomycetes</taxon>
        <taxon>Pleosporomycetidae</taxon>
        <taxon>Pleosporales</taxon>
        <taxon>Pleosporineae</taxon>
        <taxon>Pleosporaceae</taxon>
        <taxon>Decorospora</taxon>
    </lineage>
</organism>
<gene>
    <name evidence="4" type="ORF">BDW02DRAFT_598908</name>
</gene>
<dbReference type="EMBL" id="ML975315">
    <property type="protein sequence ID" value="KAF1833646.1"/>
    <property type="molecule type" value="Genomic_DNA"/>
</dbReference>
<dbReference type="InterPro" id="IPR001452">
    <property type="entry name" value="SH3_domain"/>
</dbReference>
<dbReference type="Gene3D" id="2.30.30.40">
    <property type="entry name" value="SH3 Domains"/>
    <property type="match status" value="1"/>
</dbReference>
<dbReference type="SUPFAM" id="SSF50044">
    <property type="entry name" value="SH3-domain"/>
    <property type="match status" value="1"/>
</dbReference>